<feature type="domain" description="Histidine kinase" evidence="16">
    <location>
        <begin position="351"/>
        <end position="568"/>
    </location>
</feature>
<dbReference type="Gene3D" id="1.10.287.130">
    <property type="match status" value="1"/>
</dbReference>
<keyword evidence="7" id="KW-0679">Respiratory chain</keyword>
<keyword evidence="14 15" id="KW-0472">Membrane</keyword>
<dbReference type="InterPro" id="IPR035965">
    <property type="entry name" value="PAS-like_dom_sf"/>
</dbReference>
<proteinExistence type="predicted"/>
<protein>
    <recommendedName>
        <fullName evidence="4">histidine kinase</fullName>
        <ecNumber evidence="4">2.7.13.3</ecNumber>
    </recommendedName>
</protein>
<feature type="transmembrane region" description="Helical" evidence="15">
    <location>
        <begin position="47"/>
        <end position="67"/>
    </location>
</feature>
<dbReference type="PROSITE" id="PS50112">
    <property type="entry name" value="PAS"/>
    <property type="match status" value="1"/>
</dbReference>
<evidence type="ECO:0000256" key="8">
    <source>
        <dbReference type="ARBA" id="ARBA00022692"/>
    </source>
</evidence>
<dbReference type="PROSITE" id="PS50113">
    <property type="entry name" value="PAC"/>
    <property type="match status" value="1"/>
</dbReference>
<dbReference type="InterPro" id="IPR004358">
    <property type="entry name" value="Sig_transdc_His_kin-like_C"/>
</dbReference>
<dbReference type="PANTHER" id="PTHR31803:SF3">
    <property type="entry name" value="ALTERNATIVE OXIDASE"/>
    <property type="match status" value="1"/>
</dbReference>
<dbReference type="SMART" id="SM00388">
    <property type="entry name" value="HisKA"/>
    <property type="match status" value="1"/>
</dbReference>
<keyword evidence="8 15" id="KW-0812">Transmembrane</keyword>
<keyword evidence="9" id="KW-0479">Metal-binding</keyword>
<dbReference type="SMART" id="SM00387">
    <property type="entry name" value="HATPase_c"/>
    <property type="match status" value="1"/>
</dbReference>
<dbReference type="InterPro" id="IPR002680">
    <property type="entry name" value="AOX"/>
</dbReference>
<dbReference type="InterPro" id="IPR038659">
    <property type="entry name" value="AOX_sf"/>
</dbReference>
<dbReference type="NCBIfam" id="TIGR00229">
    <property type="entry name" value="sensory_box"/>
    <property type="match status" value="1"/>
</dbReference>
<dbReference type="Pfam" id="PF00512">
    <property type="entry name" value="HisKA"/>
    <property type="match status" value="1"/>
</dbReference>
<evidence type="ECO:0000256" key="12">
    <source>
        <dbReference type="ARBA" id="ARBA00023002"/>
    </source>
</evidence>
<evidence type="ECO:0000256" key="3">
    <source>
        <dbReference type="ARBA" id="ARBA00004370"/>
    </source>
</evidence>
<keyword evidence="11 15" id="KW-1133">Transmembrane helix</keyword>
<dbReference type="Proteomes" id="UP001165293">
    <property type="component" value="Unassembled WGS sequence"/>
</dbReference>
<dbReference type="SUPFAM" id="SSF55785">
    <property type="entry name" value="PYP-like sensor domain (PAS domain)"/>
    <property type="match status" value="1"/>
</dbReference>
<evidence type="ECO:0000256" key="4">
    <source>
        <dbReference type="ARBA" id="ARBA00012438"/>
    </source>
</evidence>
<comment type="catalytic activity">
    <reaction evidence="1">
        <text>ATP + protein L-histidine = ADP + protein N-phospho-L-histidine.</text>
        <dbReference type="EC" id="2.7.13.3"/>
    </reaction>
</comment>
<dbReference type="Pfam" id="PF01786">
    <property type="entry name" value="AOX"/>
    <property type="match status" value="1"/>
</dbReference>
<reference evidence="19" key="1">
    <citation type="submission" date="2021-10" db="EMBL/GenBank/DDBJ databases">
        <authorList>
            <person name="Lyu M."/>
            <person name="Wang X."/>
            <person name="Meng X."/>
            <person name="Xu K."/>
        </authorList>
    </citation>
    <scope>NUCLEOTIDE SEQUENCE</scope>
    <source>
        <strain evidence="19">A6</strain>
    </source>
</reference>
<sequence length="569" mass="63128">MHVRAKQVPVESHHPVRTPCDRVARGIARTIRLLAEACYGKRYCSRVLVVGMVAAVPGMVAGAMLHLRCLRRMSDDNGSIRRLLDEADNKRMHLMIFMRIAQPTRFERTTALVAQAVFFHGYLMLHLASSRMAHRVVGYLREEAIEIYTRYLDEIEAGRIDNAPAPPIAIDYWMLPHDARLRDVVMQLRVDEAAHRDVNHAFASHRDATVHGCEARFRSIANAVPQIMWITDGEGRVEFVNRQWSRYTGIAFVQGAADDSAVAALHPDDVEHTMARFHHARELGEPFTVEHRIRAASGAYRWFLARAEPEMEPATGRPRRFYGTCVDIHERRIAEAKVGEADRRKEEFIATLAHELRNPLAPIRTGLAVLDMNPPLETAAKTRAVMARQLCHMVRLIDDLLDVSRINNNKIELQLETVDLRGVLKDAIEATHASVEAGRHELIVSLPSAAIYVDADRTRLAQVFGNLLGNAAKYTPPEGRIDLSADVIDGRALIQVRDTGVGIDAAALDSVFELFSQIPTSTALSQGGLGIGLSLVKRLVQMHGGSVWAVSAGAGEGSTFFVTLPCAAR</sequence>
<evidence type="ECO:0000256" key="14">
    <source>
        <dbReference type="ARBA" id="ARBA00023136"/>
    </source>
</evidence>
<evidence type="ECO:0000256" key="9">
    <source>
        <dbReference type="ARBA" id="ARBA00022723"/>
    </source>
</evidence>
<keyword evidence="10" id="KW-0249">Electron transport</keyword>
<evidence type="ECO:0000313" key="19">
    <source>
        <dbReference type="EMBL" id="MCC8364646.1"/>
    </source>
</evidence>
<evidence type="ECO:0000313" key="20">
    <source>
        <dbReference type="Proteomes" id="UP001165293"/>
    </source>
</evidence>
<keyword evidence="6" id="KW-0597">Phosphoprotein</keyword>
<dbReference type="SMART" id="SM00091">
    <property type="entry name" value="PAS"/>
    <property type="match status" value="1"/>
</dbReference>
<comment type="subcellular location">
    <subcellularLocation>
        <location evidence="3">Membrane</location>
    </subcellularLocation>
</comment>
<dbReference type="InterPro" id="IPR000014">
    <property type="entry name" value="PAS"/>
</dbReference>
<dbReference type="CDD" id="cd00082">
    <property type="entry name" value="HisKA"/>
    <property type="match status" value="1"/>
</dbReference>
<dbReference type="SUPFAM" id="SSF55874">
    <property type="entry name" value="ATPase domain of HSP90 chaperone/DNA topoisomerase II/histidine kinase"/>
    <property type="match status" value="1"/>
</dbReference>
<keyword evidence="12" id="KW-0560">Oxidoreductase</keyword>
<dbReference type="InterPro" id="IPR001610">
    <property type="entry name" value="PAC"/>
</dbReference>
<evidence type="ECO:0000256" key="7">
    <source>
        <dbReference type="ARBA" id="ARBA00022660"/>
    </source>
</evidence>
<dbReference type="InterPro" id="IPR003661">
    <property type="entry name" value="HisK_dim/P_dom"/>
</dbReference>
<evidence type="ECO:0000259" key="17">
    <source>
        <dbReference type="PROSITE" id="PS50112"/>
    </source>
</evidence>
<evidence type="ECO:0000256" key="2">
    <source>
        <dbReference type="ARBA" id="ARBA00001962"/>
    </source>
</evidence>
<dbReference type="InterPro" id="IPR036890">
    <property type="entry name" value="HATPase_C_sf"/>
</dbReference>
<feature type="domain" description="PAC" evidence="18">
    <location>
        <begin position="287"/>
        <end position="340"/>
    </location>
</feature>
<keyword evidence="5" id="KW-0813">Transport</keyword>
<evidence type="ECO:0000256" key="15">
    <source>
        <dbReference type="SAM" id="Phobius"/>
    </source>
</evidence>
<comment type="cofactor">
    <cofactor evidence="2">
        <name>Fe cation</name>
        <dbReference type="ChEBI" id="CHEBI:24875"/>
    </cofactor>
</comment>
<dbReference type="Gene3D" id="3.30.565.10">
    <property type="entry name" value="Histidine kinase-like ATPase, C-terminal domain"/>
    <property type="match status" value="1"/>
</dbReference>
<dbReference type="EC" id="2.7.13.3" evidence="4"/>
<gene>
    <name evidence="19" type="ORF">LK996_16365</name>
</gene>
<evidence type="ECO:0000256" key="6">
    <source>
        <dbReference type="ARBA" id="ARBA00022553"/>
    </source>
</evidence>
<dbReference type="PROSITE" id="PS50109">
    <property type="entry name" value="HIS_KIN"/>
    <property type="match status" value="1"/>
</dbReference>
<evidence type="ECO:0000256" key="1">
    <source>
        <dbReference type="ARBA" id="ARBA00000085"/>
    </source>
</evidence>
<feature type="domain" description="PAS" evidence="17">
    <location>
        <begin position="213"/>
        <end position="284"/>
    </location>
</feature>
<dbReference type="Gene3D" id="1.20.1260.140">
    <property type="entry name" value="Alternative oxidase"/>
    <property type="match status" value="1"/>
</dbReference>
<name>A0ABS8JM21_9GAMM</name>
<dbReference type="InterPro" id="IPR036097">
    <property type="entry name" value="HisK_dim/P_sf"/>
</dbReference>
<dbReference type="CDD" id="cd00130">
    <property type="entry name" value="PAS"/>
    <property type="match status" value="1"/>
</dbReference>
<comment type="caution">
    <text evidence="19">The sequence shown here is derived from an EMBL/GenBank/DDBJ whole genome shotgun (WGS) entry which is preliminary data.</text>
</comment>
<dbReference type="InterPro" id="IPR005467">
    <property type="entry name" value="His_kinase_dom"/>
</dbReference>
<accession>A0ABS8JM21</accession>
<evidence type="ECO:0000256" key="5">
    <source>
        <dbReference type="ARBA" id="ARBA00022448"/>
    </source>
</evidence>
<dbReference type="Pfam" id="PF08447">
    <property type="entry name" value="PAS_3"/>
    <property type="match status" value="1"/>
</dbReference>
<dbReference type="InterPro" id="IPR013655">
    <property type="entry name" value="PAS_fold_3"/>
</dbReference>
<dbReference type="PRINTS" id="PR00344">
    <property type="entry name" value="BCTRLSENSOR"/>
</dbReference>
<evidence type="ECO:0000256" key="11">
    <source>
        <dbReference type="ARBA" id="ARBA00022989"/>
    </source>
</evidence>
<evidence type="ECO:0000256" key="10">
    <source>
        <dbReference type="ARBA" id="ARBA00022982"/>
    </source>
</evidence>
<dbReference type="InterPro" id="IPR003594">
    <property type="entry name" value="HATPase_dom"/>
</dbReference>
<dbReference type="PANTHER" id="PTHR31803">
    <property type="entry name" value="ALTERNATIVE OXIDASE"/>
    <property type="match status" value="1"/>
</dbReference>
<keyword evidence="20" id="KW-1185">Reference proteome</keyword>
<evidence type="ECO:0000259" key="16">
    <source>
        <dbReference type="PROSITE" id="PS50109"/>
    </source>
</evidence>
<dbReference type="EMBL" id="JAJGAK010000005">
    <property type="protein sequence ID" value="MCC8364646.1"/>
    <property type="molecule type" value="Genomic_DNA"/>
</dbReference>
<dbReference type="Gene3D" id="3.30.450.20">
    <property type="entry name" value="PAS domain"/>
    <property type="match status" value="1"/>
</dbReference>
<evidence type="ECO:0000256" key="13">
    <source>
        <dbReference type="ARBA" id="ARBA00023004"/>
    </source>
</evidence>
<dbReference type="Pfam" id="PF02518">
    <property type="entry name" value="HATPase_c"/>
    <property type="match status" value="1"/>
</dbReference>
<dbReference type="RefSeq" id="WP_230528439.1">
    <property type="nucleotide sequence ID" value="NZ_JAJGAK010000005.1"/>
</dbReference>
<organism evidence="19 20">
    <name type="scientific">Noviluteimonas lactosilytica</name>
    <dbReference type="NCBI Taxonomy" id="2888523"/>
    <lineage>
        <taxon>Bacteria</taxon>
        <taxon>Pseudomonadati</taxon>
        <taxon>Pseudomonadota</taxon>
        <taxon>Gammaproteobacteria</taxon>
        <taxon>Lysobacterales</taxon>
        <taxon>Lysobacteraceae</taxon>
        <taxon>Noviluteimonas</taxon>
    </lineage>
</organism>
<dbReference type="SUPFAM" id="SSF47384">
    <property type="entry name" value="Homodimeric domain of signal transducing histidine kinase"/>
    <property type="match status" value="1"/>
</dbReference>
<dbReference type="SMART" id="SM00086">
    <property type="entry name" value="PAC"/>
    <property type="match status" value="2"/>
</dbReference>
<keyword evidence="13" id="KW-0408">Iron</keyword>
<dbReference type="InterPro" id="IPR000700">
    <property type="entry name" value="PAS-assoc_C"/>
</dbReference>
<evidence type="ECO:0000259" key="18">
    <source>
        <dbReference type="PROSITE" id="PS50113"/>
    </source>
</evidence>